<feature type="transmembrane region" description="Helical" evidence="1">
    <location>
        <begin position="378"/>
        <end position="407"/>
    </location>
</feature>
<feature type="transmembrane region" description="Helical" evidence="1">
    <location>
        <begin position="886"/>
        <end position="907"/>
    </location>
</feature>
<keyword evidence="1" id="KW-0472">Membrane</keyword>
<reference evidence="2" key="1">
    <citation type="submission" date="2018-05" db="EMBL/GenBank/DDBJ databases">
        <authorList>
            <person name="Lanie J.A."/>
            <person name="Ng W.-L."/>
            <person name="Kazmierczak K.M."/>
            <person name="Andrzejewski T.M."/>
            <person name="Davidsen T.M."/>
            <person name="Wayne K.J."/>
            <person name="Tettelin H."/>
            <person name="Glass J.I."/>
            <person name="Rusch D."/>
            <person name="Podicherti R."/>
            <person name="Tsui H.-C.T."/>
            <person name="Winkler M.E."/>
        </authorList>
    </citation>
    <scope>NUCLEOTIDE SEQUENCE</scope>
</reference>
<dbReference type="Gene3D" id="1.20.1640.10">
    <property type="entry name" value="Multidrug efflux transporter AcrB transmembrane domain"/>
    <property type="match status" value="2"/>
</dbReference>
<dbReference type="PANTHER" id="PTHR32063">
    <property type="match status" value="1"/>
</dbReference>
<dbReference type="GO" id="GO:0042910">
    <property type="term" value="F:xenobiotic transmembrane transporter activity"/>
    <property type="evidence" value="ECO:0007669"/>
    <property type="project" value="TreeGrafter"/>
</dbReference>
<organism evidence="2">
    <name type="scientific">marine metagenome</name>
    <dbReference type="NCBI Taxonomy" id="408172"/>
    <lineage>
        <taxon>unclassified sequences</taxon>
        <taxon>metagenomes</taxon>
        <taxon>ecological metagenomes</taxon>
    </lineage>
</organism>
<evidence type="ECO:0000256" key="1">
    <source>
        <dbReference type="SAM" id="Phobius"/>
    </source>
</evidence>
<keyword evidence="1" id="KW-0812">Transmembrane</keyword>
<dbReference type="PRINTS" id="PR00702">
    <property type="entry name" value="ACRIFLAVINRP"/>
</dbReference>
<feature type="transmembrane region" description="Helical" evidence="1">
    <location>
        <begin position="523"/>
        <end position="542"/>
    </location>
</feature>
<evidence type="ECO:0000313" key="2">
    <source>
        <dbReference type="EMBL" id="SVA73609.1"/>
    </source>
</evidence>
<dbReference type="Gene3D" id="3.30.2090.10">
    <property type="entry name" value="Multidrug efflux transporter AcrB TolC docking domain, DN and DC subdomains"/>
    <property type="match status" value="2"/>
</dbReference>
<feature type="transmembrane region" description="Helical" evidence="1">
    <location>
        <begin position="427"/>
        <end position="451"/>
    </location>
</feature>
<evidence type="ECO:0008006" key="3">
    <source>
        <dbReference type="Google" id="ProtNLM"/>
    </source>
</evidence>
<proteinExistence type="predicted"/>
<dbReference type="SUPFAM" id="SSF82693">
    <property type="entry name" value="Multidrug efflux transporter AcrB pore domain, PN1, PN2, PC1 and PC2 subdomains"/>
    <property type="match status" value="2"/>
</dbReference>
<dbReference type="SUPFAM" id="SSF82714">
    <property type="entry name" value="Multidrug efflux transporter AcrB TolC docking domain, DN and DC subdomains"/>
    <property type="match status" value="2"/>
</dbReference>
<name>A0A381Y950_9ZZZZ</name>
<accession>A0A381Y950</accession>
<feature type="transmembrane region" description="Helical" evidence="1">
    <location>
        <begin position="861"/>
        <end position="879"/>
    </location>
</feature>
<feature type="transmembrane region" description="Helical" evidence="1">
    <location>
        <begin position="463"/>
        <end position="482"/>
    </location>
</feature>
<dbReference type="EMBL" id="UINC01017685">
    <property type="protein sequence ID" value="SVA73609.1"/>
    <property type="molecule type" value="Genomic_DNA"/>
</dbReference>
<dbReference type="Gene3D" id="3.30.70.1430">
    <property type="entry name" value="Multidrug efflux transporter AcrB pore domain"/>
    <property type="match status" value="2"/>
</dbReference>
<feature type="transmembrane region" description="Helical" evidence="1">
    <location>
        <begin position="1008"/>
        <end position="1031"/>
    </location>
</feature>
<feature type="transmembrane region" description="Helical" evidence="1">
    <location>
        <begin position="339"/>
        <end position="372"/>
    </location>
</feature>
<dbReference type="InterPro" id="IPR027463">
    <property type="entry name" value="AcrB_DN_DC_subdom"/>
</dbReference>
<feature type="transmembrane region" description="Helical" evidence="1">
    <location>
        <begin position="913"/>
        <end position="940"/>
    </location>
</feature>
<dbReference type="PANTHER" id="PTHR32063:SF0">
    <property type="entry name" value="SWARMING MOTILITY PROTEIN SWRC"/>
    <property type="match status" value="1"/>
</dbReference>
<feature type="transmembrane region" description="Helical" evidence="1">
    <location>
        <begin position="12"/>
        <end position="29"/>
    </location>
</feature>
<feature type="transmembrane region" description="Helical" evidence="1">
    <location>
        <begin position="961"/>
        <end position="980"/>
    </location>
</feature>
<gene>
    <name evidence="2" type="ORF">METZ01_LOCUS126463</name>
</gene>
<protein>
    <recommendedName>
        <fullName evidence="3">SSD domain-containing protein</fullName>
    </recommendedName>
</protein>
<dbReference type="SUPFAM" id="SSF82866">
    <property type="entry name" value="Multidrug efflux transporter AcrB transmembrane domain"/>
    <property type="match status" value="2"/>
</dbReference>
<dbReference type="Gene3D" id="3.30.70.1440">
    <property type="entry name" value="Multidrug efflux transporter AcrB pore domain"/>
    <property type="match status" value="1"/>
</dbReference>
<dbReference type="GO" id="GO:0005886">
    <property type="term" value="C:plasma membrane"/>
    <property type="evidence" value="ECO:0007669"/>
    <property type="project" value="TreeGrafter"/>
</dbReference>
<sequence>MHPSHIAIRNPVFVFIMILVISISGLNAYQSIPREAAPDIQIPLLIVSVPFPGASPEDVESLITNKAEQELQTIKNLKEIKSTSSEGVVVLTLEFTSDFEISEARTKVREKMDQIKPDFPVDAEDYQITEINLSEQPLMILNIAGDMGLLGLTELADNIKEEIEGIQGILEVRRAGGLEKEIRVYVNPDKLNYYNLDLNQVSTSISSENTNLPGGTVTMGPTKYLIRVPGEFVTPEGINEALISAPNKVPVRVRDLGKVVFGFKEVTSKSRLDGIESVSLSIVKRSGENLLAIRDKVKSIIQRLEKDYDDEVKFSILSDQGERVQGIVKDLENNMLSGFVLVFLVLLLVMGISNALLVAIAIPLSFLVSMIILNVMGFTLNIVVLFSLILSLGLLVDNAIVIVENIFRHRQAGKNRIEAAVLGTKEIAIPVTTSTITTVAAFFPLIFMPGIAGEFIGFLPKTLIVTLSSSLLVAVVINPVLCSTLMRVKVRKEITADFDELKLVEQSRILIVYQSVLRGVLRFRFTTMLVFIFLFVSTFYWYGNNTFPRKRIEFFPKTEPSEAVVNITAPMGTTLEISDRYVTSVENFIEKDKNKLDAVVANVGQRRGSGASSSGSTTTYLSHVVLDFPSWQNWIEKPSAVIKKLRKKLELMVGAQVKLAEAQSGPPTGMPLNIEVQGENFSQMADAVEIIKQKIKNIPGLVDLSDDFDRSRPELKVIIDRDKASKLGLRAREIASTVRTAFNGKKVSVFRDGTEEYDIWVQLDQRFRKNQSDLASLFIYTPSGDPVRLSEIARVDSGPSYGSIRHVETERTITISGDAFRLPGPVLVMKAQQELKKLDLPQGVSFQFTGEDKNRQEAQIFIGRALIIAVFLILVILVAQFNSIALPMIVITSVFMSIMGVLIGLIIHDRPFGIIMTGVGTVALAGIVVNNAIVMLDYVVKLRKRGLPRNEAIIIASAVRFRPVILTAVTTVLGLIPIAIGMDFDFSRDTIFVFGAESASFWKSMALAIMYGLGVTTFLTLFMVPTLYSLIEGGRERIQGLLNTKFYTQWNKSGTI</sequence>
<dbReference type="Gene3D" id="3.30.70.1320">
    <property type="entry name" value="Multidrug efflux transporter AcrB pore domain like"/>
    <property type="match status" value="1"/>
</dbReference>
<dbReference type="AlphaFoldDB" id="A0A381Y950"/>
<keyword evidence="1" id="KW-1133">Transmembrane helix</keyword>
<dbReference type="InterPro" id="IPR001036">
    <property type="entry name" value="Acrflvin-R"/>
</dbReference>
<dbReference type="Pfam" id="PF00873">
    <property type="entry name" value="ACR_tran"/>
    <property type="match status" value="1"/>
</dbReference>